<dbReference type="PROSITE" id="PS50043">
    <property type="entry name" value="HTH_LUXR_2"/>
    <property type="match status" value="1"/>
</dbReference>
<feature type="region of interest" description="Disordered" evidence="3">
    <location>
        <begin position="953"/>
        <end position="973"/>
    </location>
</feature>
<keyword evidence="2" id="KW-0067">ATP-binding</keyword>
<dbReference type="InterPro" id="IPR041664">
    <property type="entry name" value="AAA_16"/>
</dbReference>
<dbReference type="InterPro" id="IPR036388">
    <property type="entry name" value="WH-like_DNA-bd_sf"/>
</dbReference>
<dbReference type="Gene3D" id="1.10.10.10">
    <property type="entry name" value="Winged helix-like DNA-binding domain superfamily/Winged helix DNA-binding domain"/>
    <property type="match status" value="1"/>
</dbReference>
<dbReference type="Gene3D" id="1.25.40.10">
    <property type="entry name" value="Tetratricopeptide repeat domain"/>
    <property type="match status" value="2"/>
</dbReference>
<dbReference type="Pfam" id="PF00196">
    <property type="entry name" value="GerE"/>
    <property type="match status" value="1"/>
</dbReference>
<comment type="caution">
    <text evidence="5">The sequence shown here is derived from an EMBL/GenBank/DDBJ whole genome shotgun (WGS) entry which is preliminary data.</text>
</comment>
<dbReference type="InterPro" id="IPR011990">
    <property type="entry name" value="TPR-like_helical_dom_sf"/>
</dbReference>
<dbReference type="SMART" id="SM00421">
    <property type="entry name" value="HTH_LUXR"/>
    <property type="match status" value="1"/>
</dbReference>
<keyword evidence="6" id="KW-1185">Reference proteome</keyword>
<protein>
    <submittedName>
        <fullName evidence="5">AAA family ATPase</fullName>
    </submittedName>
</protein>
<keyword evidence="1" id="KW-0547">Nucleotide-binding</keyword>
<dbReference type="PANTHER" id="PTHR16305:SF35">
    <property type="entry name" value="TRANSCRIPTIONAL ACTIVATOR DOMAIN"/>
    <property type="match status" value="1"/>
</dbReference>
<feature type="domain" description="HTH luxR-type" evidence="4">
    <location>
        <begin position="883"/>
        <end position="949"/>
    </location>
</feature>
<sequence>MLSRDAETSALKKVLASAVSGLGASLLLEGGVGSGKSVLVRAALRFARDAGFEVVSTRARQAEQSLPGSLLDQVHDQLRTAAGASPERDRIRTAADAVPECEPDGAPEQDDTCAQIHRMHQLVTALASRRPVLITVDDLQWTDQDSLQWLAHLMARLDGLPVALVAALAYGYTKPKPHTPPRHPGASSLAGVASDFHRRMVIRNLDADSVAYLMSTAFGEPVHSETALALYRSTAGNPFLVHAVLREISHNRGDAPHPDAADISVLGSVEIAEMFAARCAWIPGVGKVLDAVAVLDRSARAPLVADIAEIPDTAAADMLQMLTRWGVLHDHPTGVGFAQPVVRESFLIAMPPSDRARLHTTSAAALHNQAAPAEQITGHLLRAAPSDQPWAHRMLTEAADDALARGAYTEAGACLRRALEGTGPEPGVLRRLGQVELADDPVAAAARFRQALHLMRADDQAWGQVLAELVQALVLAGDISEALRTAHRAAADLERAETAGETGPARDAGRGAGAIRDLLVLLDSREVPGGPRTSSPPRPVPAPDPSSRAPWVRLTEYALAAVHAQQSGTRRKEAVHYARLGLGEPLDPAGPRTALRLQLALVLSHAGEHAEALKACRTLGDELPPRAHALSTLAGAVRAECAYHAGHLREAVDTAYEALERGGDQEWLGSLQARWWLGGTLFDLGNPKGAGRLLLDSGPADRTPDMALPALLFHRGRLHCAQGRTEAGLADLEECGRRLDTLGWADSVRYPWRSAAALAHAELGRTDVAGQLAEEELALARNWGAAHTIGGALRVLGVLTPGKGRGELLAEAATILNDSGATVEEARVLRDLGRELMRTRRTREAREQLRAALALAERSGAGMLVEELRRDLMEAGAKPRRETEIGPESLTPAERRAALLAAEGLTNKEIALRLFVTRRTVEMHLSRVYRKLSISDRRHLSTAVGAACLPDSPPEPTRTCTVGSDHTCRRKAA</sequence>
<dbReference type="PROSITE" id="PS00622">
    <property type="entry name" value="HTH_LUXR_1"/>
    <property type="match status" value="1"/>
</dbReference>
<dbReference type="CDD" id="cd06170">
    <property type="entry name" value="LuxR_C_like"/>
    <property type="match status" value="1"/>
</dbReference>
<accession>A0ABT6RYR0</accession>
<dbReference type="InterPro" id="IPR016032">
    <property type="entry name" value="Sig_transdc_resp-reg_C-effctor"/>
</dbReference>
<organism evidence="5 6">
    <name type="scientific">Streptomyces solicavernae</name>
    <dbReference type="NCBI Taxonomy" id="3043614"/>
    <lineage>
        <taxon>Bacteria</taxon>
        <taxon>Bacillati</taxon>
        <taxon>Actinomycetota</taxon>
        <taxon>Actinomycetes</taxon>
        <taxon>Kitasatosporales</taxon>
        <taxon>Streptomycetaceae</taxon>
        <taxon>Streptomyces</taxon>
    </lineage>
</organism>
<feature type="region of interest" description="Disordered" evidence="3">
    <location>
        <begin position="526"/>
        <end position="548"/>
    </location>
</feature>
<dbReference type="SUPFAM" id="SSF48452">
    <property type="entry name" value="TPR-like"/>
    <property type="match status" value="2"/>
</dbReference>
<dbReference type="RefSeq" id="WP_282516044.1">
    <property type="nucleotide sequence ID" value="NZ_JASCIR010000029.1"/>
</dbReference>
<evidence type="ECO:0000256" key="1">
    <source>
        <dbReference type="ARBA" id="ARBA00022741"/>
    </source>
</evidence>
<evidence type="ECO:0000313" key="5">
    <source>
        <dbReference type="EMBL" id="MDI3389582.1"/>
    </source>
</evidence>
<evidence type="ECO:0000256" key="2">
    <source>
        <dbReference type="ARBA" id="ARBA00022840"/>
    </source>
</evidence>
<gene>
    <name evidence="5" type="ORF">QIS99_25835</name>
</gene>
<feature type="compositionally biased region" description="Pro residues" evidence="3">
    <location>
        <begin position="534"/>
        <end position="544"/>
    </location>
</feature>
<dbReference type="SUPFAM" id="SSF46894">
    <property type="entry name" value="C-terminal effector domain of the bipartite response regulators"/>
    <property type="match status" value="1"/>
</dbReference>
<evidence type="ECO:0000259" key="4">
    <source>
        <dbReference type="PROSITE" id="PS50043"/>
    </source>
</evidence>
<name>A0ABT6RYR0_9ACTN</name>
<evidence type="ECO:0000313" key="6">
    <source>
        <dbReference type="Proteomes" id="UP001224661"/>
    </source>
</evidence>
<dbReference type="Gene3D" id="3.40.50.300">
    <property type="entry name" value="P-loop containing nucleotide triphosphate hydrolases"/>
    <property type="match status" value="1"/>
</dbReference>
<dbReference type="InterPro" id="IPR000792">
    <property type="entry name" value="Tscrpt_reg_LuxR_C"/>
</dbReference>
<dbReference type="Pfam" id="PF13191">
    <property type="entry name" value="AAA_16"/>
    <property type="match status" value="1"/>
</dbReference>
<dbReference type="Proteomes" id="UP001224661">
    <property type="component" value="Unassembled WGS sequence"/>
</dbReference>
<dbReference type="InterPro" id="IPR027417">
    <property type="entry name" value="P-loop_NTPase"/>
</dbReference>
<dbReference type="EMBL" id="JASCIR010000029">
    <property type="protein sequence ID" value="MDI3389582.1"/>
    <property type="molecule type" value="Genomic_DNA"/>
</dbReference>
<proteinExistence type="predicted"/>
<evidence type="ECO:0000256" key="3">
    <source>
        <dbReference type="SAM" id="MobiDB-lite"/>
    </source>
</evidence>
<dbReference type="PRINTS" id="PR00038">
    <property type="entry name" value="HTHLUXR"/>
</dbReference>
<dbReference type="SUPFAM" id="SSF52540">
    <property type="entry name" value="P-loop containing nucleoside triphosphate hydrolases"/>
    <property type="match status" value="1"/>
</dbReference>
<reference evidence="5 6" key="1">
    <citation type="submission" date="2023-05" db="EMBL/GenBank/DDBJ databases">
        <title>Draft genome sequence of Streptomyces sp. B-S-A8 isolated from a cave soil in Thailand.</title>
        <authorList>
            <person name="Chamroensaksri N."/>
            <person name="Muangham S."/>
        </authorList>
    </citation>
    <scope>NUCLEOTIDE SEQUENCE [LARGE SCALE GENOMIC DNA]</scope>
    <source>
        <strain evidence="5 6">B-S-A8</strain>
    </source>
</reference>
<dbReference type="PANTHER" id="PTHR16305">
    <property type="entry name" value="TESTICULAR SOLUBLE ADENYLYL CYCLASE"/>
    <property type="match status" value="1"/>
</dbReference>